<evidence type="ECO:0000256" key="1">
    <source>
        <dbReference type="SAM" id="MobiDB-lite"/>
    </source>
</evidence>
<proteinExistence type="predicted"/>
<protein>
    <submittedName>
        <fullName evidence="2">Uncharacterized protein</fullName>
    </submittedName>
</protein>
<dbReference type="PANTHER" id="PTHR36482">
    <property type="entry name" value="OSJNBA0024J22.15 PROTEIN"/>
    <property type="match status" value="1"/>
</dbReference>
<name>A0AAW1L371_SAPOF</name>
<sequence>MASLKVQKATSSDKNLLQPQYGVELTMYNRAHSVLKLDRCFTWSGAPTNPGFPDNIPSNSTTTFTYLRGVDDGSIAAVVYTGENEYGAYAFVLAWDAPTDNTPTPNRVYVNSAPKSVIDYYTFDQIREYLGVSGQHSEARDRLSRSSASADISDSNPNIATVTAHFSASP</sequence>
<reference evidence="2" key="1">
    <citation type="submission" date="2024-03" db="EMBL/GenBank/DDBJ databases">
        <title>WGS assembly of Saponaria officinalis var. Norfolk2.</title>
        <authorList>
            <person name="Jenkins J."/>
            <person name="Shu S."/>
            <person name="Grimwood J."/>
            <person name="Barry K."/>
            <person name="Goodstein D."/>
            <person name="Schmutz J."/>
            <person name="Leebens-Mack J."/>
            <person name="Osbourn A."/>
        </authorList>
    </citation>
    <scope>NUCLEOTIDE SEQUENCE [LARGE SCALE GENOMIC DNA]</scope>
    <source>
        <strain evidence="2">JIC</strain>
    </source>
</reference>
<dbReference type="Proteomes" id="UP001443914">
    <property type="component" value="Unassembled WGS sequence"/>
</dbReference>
<evidence type="ECO:0000313" key="2">
    <source>
        <dbReference type="EMBL" id="KAK9726709.1"/>
    </source>
</evidence>
<dbReference type="InterPro" id="IPR053085">
    <property type="entry name" value="Jasmonate-induced_protein"/>
</dbReference>
<organism evidence="2 3">
    <name type="scientific">Saponaria officinalis</name>
    <name type="common">Common soapwort</name>
    <name type="synonym">Lychnis saponaria</name>
    <dbReference type="NCBI Taxonomy" id="3572"/>
    <lineage>
        <taxon>Eukaryota</taxon>
        <taxon>Viridiplantae</taxon>
        <taxon>Streptophyta</taxon>
        <taxon>Embryophyta</taxon>
        <taxon>Tracheophyta</taxon>
        <taxon>Spermatophyta</taxon>
        <taxon>Magnoliopsida</taxon>
        <taxon>eudicotyledons</taxon>
        <taxon>Gunneridae</taxon>
        <taxon>Pentapetalae</taxon>
        <taxon>Caryophyllales</taxon>
        <taxon>Caryophyllaceae</taxon>
        <taxon>Caryophylleae</taxon>
        <taxon>Saponaria</taxon>
    </lineage>
</organism>
<gene>
    <name evidence="2" type="ORF">RND81_05G232300</name>
</gene>
<dbReference type="AlphaFoldDB" id="A0AAW1L371"/>
<dbReference type="PANTHER" id="PTHR36482:SF6">
    <property type="entry name" value="JASMONATE-INDUCED PROTEIN HOMOLOG"/>
    <property type="match status" value="1"/>
</dbReference>
<keyword evidence="3" id="KW-1185">Reference proteome</keyword>
<evidence type="ECO:0000313" key="3">
    <source>
        <dbReference type="Proteomes" id="UP001443914"/>
    </source>
</evidence>
<comment type="caution">
    <text evidence="2">The sequence shown here is derived from an EMBL/GenBank/DDBJ whole genome shotgun (WGS) entry which is preliminary data.</text>
</comment>
<feature type="compositionally biased region" description="Low complexity" evidence="1">
    <location>
        <begin position="145"/>
        <end position="155"/>
    </location>
</feature>
<feature type="region of interest" description="Disordered" evidence="1">
    <location>
        <begin position="134"/>
        <end position="156"/>
    </location>
</feature>
<accession>A0AAW1L371</accession>
<dbReference type="EMBL" id="JBDFQZ010000005">
    <property type="protein sequence ID" value="KAK9726709.1"/>
    <property type="molecule type" value="Genomic_DNA"/>
</dbReference>